<dbReference type="Proteomes" id="UP001148838">
    <property type="component" value="Unassembled WGS sequence"/>
</dbReference>
<accession>A0ABQ8SQ73</accession>
<name>A0ABQ8SQ73_PERAM</name>
<dbReference type="EMBL" id="JAJSOF020000023">
    <property type="protein sequence ID" value="KAJ4435964.1"/>
    <property type="molecule type" value="Genomic_DNA"/>
</dbReference>
<proteinExistence type="predicted"/>
<comment type="caution">
    <text evidence="1">The sequence shown here is derived from an EMBL/GenBank/DDBJ whole genome shotgun (WGS) entry which is preliminary data.</text>
</comment>
<gene>
    <name evidence="1" type="ORF">ANN_18587</name>
</gene>
<evidence type="ECO:0000313" key="2">
    <source>
        <dbReference type="Proteomes" id="UP001148838"/>
    </source>
</evidence>
<reference evidence="1 2" key="1">
    <citation type="journal article" date="2022" name="Allergy">
        <title>Genome assembly and annotation of Periplaneta americana reveal a comprehensive cockroach allergen profile.</title>
        <authorList>
            <person name="Wang L."/>
            <person name="Xiong Q."/>
            <person name="Saelim N."/>
            <person name="Wang L."/>
            <person name="Nong W."/>
            <person name="Wan A.T."/>
            <person name="Shi M."/>
            <person name="Liu X."/>
            <person name="Cao Q."/>
            <person name="Hui J.H.L."/>
            <person name="Sookrung N."/>
            <person name="Leung T.F."/>
            <person name="Tungtrongchitr A."/>
            <person name="Tsui S.K.W."/>
        </authorList>
    </citation>
    <scope>NUCLEOTIDE SEQUENCE [LARGE SCALE GENOMIC DNA]</scope>
    <source>
        <strain evidence="1">PWHHKU_190912</strain>
    </source>
</reference>
<keyword evidence="2" id="KW-1185">Reference proteome</keyword>
<evidence type="ECO:0000313" key="1">
    <source>
        <dbReference type="EMBL" id="KAJ4435964.1"/>
    </source>
</evidence>
<organism evidence="1 2">
    <name type="scientific">Periplaneta americana</name>
    <name type="common">American cockroach</name>
    <name type="synonym">Blatta americana</name>
    <dbReference type="NCBI Taxonomy" id="6978"/>
    <lineage>
        <taxon>Eukaryota</taxon>
        <taxon>Metazoa</taxon>
        <taxon>Ecdysozoa</taxon>
        <taxon>Arthropoda</taxon>
        <taxon>Hexapoda</taxon>
        <taxon>Insecta</taxon>
        <taxon>Pterygota</taxon>
        <taxon>Neoptera</taxon>
        <taxon>Polyneoptera</taxon>
        <taxon>Dictyoptera</taxon>
        <taxon>Blattodea</taxon>
        <taxon>Blattoidea</taxon>
        <taxon>Blattidae</taxon>
        <taxon>Blattinae</taxon>
        <taxon>Periplaneta</taxon>
    </lineage>
</organism>
<sequence length="345" mass="39359">MVYLTTLATAEFISASPVCRNFVPQEFLHASKSTDMSLSHLNTLNAIDLGRDRTCNLEHTRPVLYQLKLVGRKRMLNVYRCSESVLFRYWICLSYWKVTFSHFITLLTLPQQNILCCIEAGIVLVGTISRIDSSSSSLLDEVCTIYHCCRVYCYRRNERNDRFPKSDLVPWRSQLLGVQFKVCHGSLYAVIWLVDEPREFNLPTLLQRCITYVSEKLPSKYGVHSEEYGNADSGRNVNCLETCTECRGTGNFVHILEDLDMVGKGQLLAIDDQFLRLQVLCNCHITAVEARNRLEQVRGVNFNGLSVIPTTPLHSNAEVMKNRTFTSMFPVTFRASKGDTCNLKQ</sequence>
<protein>
    <submittedName>
        <fullName evidence="1">Uncharacterized protein</fullName>
    </submittedName>
</protein>